<dbReference type="SMART" id="SM00066">
    <property type="entry name" value="GAL4"/>
    <property type="match status" value="1"/>
</dbReference>
<evidence type="ECO:0000256" key="2">
    <source>
        <dbReference type="ARBA" id="ARBA00022833"/>
    </source>
</evidence>
<dbReference type="PANTHER" id="PTHR47660">
    <property type="entry name" value="TRANSCRIPTION FACTOR WITH C2H2 AND ZN(2)-CYS(6) DNA BINDING DOMAIN (EUROFUNG)-RELATED-RELATED"/>
    <property type="match status" value="1"/>
</dbReference>
<dbReference type="Pfam" id="PF00172">
    <property type="entry name" value="Zn_clus"/>
    <property type="match status" value="1"/>
</dbReference>
<dbReference type="GO" id="GO:0008270">
    <property type="term" value="F:zinc ion binding"/>
    <property type="evidence" value="ECO:0007669"/>
    <property type="project" value="InterPro"/>
</dbReference>
<dbReference type="Gene3D" id="4.10.240.10">
    <property type="entry name" value="Zn(2)-C6 fungal-type DNA-binding domain"/>
    <property type="match status" value="1"/>
</dbReference>
<dbReference type="Proteomes" id="UP000799423">
    <property type="component" value="Unassembled WGS sequence"/>
</dbReference>
<dbReference type="EMBL" id="MU006339">
    <property type="protein sequence ID" value="KAF2846065.1"/>
    <property type="molecule type" value="Genomic_DNA"/>
</dbReference>
<keyword evidence="5" id="KW-0539">Nucleus</keyword>
<keyword evidence="1" id="KW-0479">Metal-binding</keyword>
<dbReference type="AlphaFoldDB" id="A0A6A7AV99"/>
<evidence type="ECO:0000256" key="1">
    <source>
        <dbReference type="ARBA" id="ARBA00022723"/>
    </source>
</evidence>
<dbReference type="SUPFAM" id="SSF57701">
    <property type="entry name" value="Zn2/Cys6 DNA-binding domain"/>
    <property type="match status" value="1"/>
</dbReference>
<accession>A0A6A7AV99</accession>
<proteinExistence type="predicted"/>
<reference evidence="7" key="1">
    <citation type="submission" date="2020-01" db="EMBL/GenBank/DDBJ databases">
        <authorList>
            <consortium name="DOE Joint Genome Institute"/>
            <person name="Haridas S."/>
            <person name="Albert R."/>
            <person name="Binder M."/>
            <person name="Bloem J."/>
            <person name="Labutti K."/>
            <person name="Salamov A."/>
            <person name="Andreopoulos B."/>
            <person name="Baker S.E."/>
            <person name="Barry K."/>
            <person name="Bills G."/>
            <person name="Bluhm B.H."/>
            <person name="Cannon C."/>
            <person name="Castanera R."/>
            <person name="Culley D.E."/>
            <person name="Daum C."/>
            <person name="Ezra D."/>
            <person name="Gonzalez J.B."/>
            <person name="Henrissat B."/>
            <person name="Kuo A."/>
            <person name="Liang C."/>
            <person name="Lipzen A."/>
            <person name="Lutzoni F."/>
            <person name="Magnuson J."/>
            <person name="Mondo S."/>
            <person name="Nolan M."/>
            <person name="Ohm R."/>
            <person name="Pangilinan J."/>
            <person name="Park H.-J."/>
            <person name="Ramirez L."/>
            <person name="Alfaro M."/>
            <person name="Sun H."/>
            <person name="Tritt A."/>
            <person name="Yoshinaga Y."/>
            <person name="Zwiers L.-H."/>
            <person name="Turgeon B.G."/>
            <person name="Goodwin S.B."/>
            <person name="Spatafora J.W."/>
            <person name="Crous P.W."/>
            <person name="Grigoriev I.V."/>
        </authorList>
    </citation>
    <scope>NUCLEOTIDE SEQUENCE</scope>
    <source>
        <strain evidence="7">IPT5</strain>
    </source>
</reference>
<keyword evidence="4" id="KW-0804">Transcription</keyword>
<dbReference type="PANTHER" id="PTHR47660:SF3">
    <property type="entry name" value="FINGER DOMAIN PROTEIN, PUTATIVE (AFU_ORTHOLOGUE AFUA_4G03310)-RELATED"/>
    <property type="match status" value="1"/>
</dbReference>
<keyword evidence="3" id="KW-0805">Transcription regulation</keyword>
<evidence type="ECO:0000259" key="6">
    <source>
        <dbReference type="PROSITE" id="PS50048"/>
    </source>
</evidence>
<dbReference type="OrthoDB" id="9930022at2759"/>
<protein>
    <recommendedName>
        <fullName evidence="6">Zn(2)-C6 fungal-type domain-containing protein</fullName>
    </recommendedName>
</protein>
<keyword evidence="2" id="KW-0862">Zinc</keyword>
<dbReference type="PROSITE" id="PS50048">
    <property type="entry name" value="ZN2_CY6_FUNGAL_2"/>
    <property type="match status" value="1"/>
</dbReference>
<evidence type="ECO:0000313" key="7">
    <source>
        <dbReference type="EMBL" id="KAF2846065.1"/>
    </source>
</evidence>
<gene>
    <name evidence="7" type="ORF">T440DRAFT_472216</name>
</gene>
<dbReference type="PRINTS" id="PR00755">
    <property type="entry name" value="AFLATOXINBRP"/>
</dbReference>
<feature type="domain" description="Zn(2)-C6 fungal-type" evidence="6">
    <location>
        <begin position="9"/>
        <end position="39"/>
    </location>
</feature>
<evidence type="ECO:0000256" key="5">
    <source>
        <dbReference type="ARBA" id="ARBA00023242"/>
    </source>
</evidence>
<evidence type="ECO:0000256" key="4">
    <source>
        <dbReference type="ARBA" id="ARBA00023163"/>
    </source>
</evidence>
<organism evidence="7 8">
    <name type="scientific">Plenodomus tracheiphilus IPT5</name>
    <dbReference type="NCBI Taxonomy" id="1408161"/>
    <lineage>
        <taxon>Eukaryota</taxon>
        <taxon>Fungi</taxon>
        <taxon>Dikarya</taxon>
        <taxon>Ascomycota</taxon>
        <taxon>Pezizomycotina</taxon>
        <taxon>Dothideomycetes</taxon>
        <taxon>Pleosporomycetidae</taxon>
        <taxon>Pleosporales</taxon>
        <taxon>Pleosporineae</taxon>
        <taxon>Leptosphaeriaceae</taxon>
        <taxon>Plenodomus</taxon>
    </lineage>
</organism>
<dbReference type="GO" id="GO:0000981">
    <property type="term" value="F:DNA-binding transcription factor activity, RNA polymerase II-specific"/>
    <property type="evidence" value="ECO:0007669"/>
    <property type="project" value="InterPro"/>
</dbReference>
<name>A0A6A7AV99_9PLEO</name>
<dbReference type="CDD" id="cd00067">
    <property type="entry name" value="GAL4"/>
    <property type="match status" value="1"/>
</dbReference>
<evidence type="ECO:0000256" key="3">
    <source>
        <dbReference type="ARBA" id="ARBA00023015"/>
    </source>
</evidence>
<dbReference type="InterPro" id="IPR036864">
    <property type="entry name" value="Zn2-C6_fun-type_DNA-bd_sf"/>
</dbReference>
<keyword evidence="8" id="KW-1185">Reference proteome</keyword>
<evidence type="ECO:0000313" key="8">
    <source>
        <dbReference type="Proteomes" id="UP000799423"/>
    </source>
</evidence>
<dbReference type="InterPro" id="IPR001138">
    <property type="entry name" value="Zn2Cys6_DnaBD"/>
</dbReference>
<sequence>MASRSRHKSCVACIQTKRKCDRTKPSCQRCIARGTVCHYIGRNPPQQAPAPRIDSSQLVPASSSPSVNGYFVQHNEIEALTAFTPCTDASWFEFPNHPFNLASMPDDSAFIFDGINNIVPLQLMESQAINQDRPASSGSIVQARVEFVAKRLARVPRTFVEHGQTMFIHRTQFEDLCPPVLQDAMSACALYCMRTAVNQPFVFQNLQHKCQHLIANTDALHASRHSLLAATQALLIYQTIRLFDGDIRLRAHAEADEMTSVLWATRLQAFACDTAPPIPASEESMTVTMSFLDTTSDWLSWTLNESIRRTFIFAFVLKGIYNFLKLGHDSPIDLRAFHFFTAQAALWEAQSEVGWCHSRLNRERLEIQISQWDEDIKAAKPEDVDELSVLIMVMLWGKGVTRLWLGQEHSMLYGLDAPIY</sequence>